<feature type="domain" description="YhdP central" evidence="3">
    <location>
        <begin position="1"/>
        <end position="307"/>
    </location>
</feature>
<reference evidence="4 5" key="1">
    <citation type="submission" date="2017-05" db="EMBL/GenBank/DDBJ databases">
        <title>Complete and WGS of Bordetella genogroups.</title>
        <authorList>
            <person name="Spilker T."/>
            <person name="LiPuma J."/>
        </authorList>
    </citation>
    <scope>NUCLEOTIDE SEQUENCE [LARGE SCALE GENOMIC DNA]</scope>
    <source>
        <strain evidence="4 5">AU17164</strain>
    </source>
</reference>
<gene>
    <name evidence="4" type="ORF">CAL13_14170</name>
</gene>
<dbReference type="RefSeq" id="WP_086072729.1">
    <property type="nucleotide sequence ID" value="NZ_CP021109.1"/>
</dbReference>
<keyword evidence="5" id="KW-1185">Reference proteome</keyword>
<organism evidence="4 5">
    <name type="scientific">Bordetella genomosp. 9</name>
    <dbReference type="NCBI Taxonomy" id="1416803"/>
    <lineage>
        <taxon>Bacteria</taxon>
        <taxon>Pseudomonadati</taxon>
        <taxon>Pseudomonadota</taxon>
        <taxon>Betaproteobacteria</taxon>
        <taxon>Burkholderiales</taxon>
        <taxon>Alcaligenaceae</taxon>
        <taxon>Bordetella</taxon>
    </lineage>
</organism>
<keyword evidence="2" id="KW-1133">Transmembrane helix</keyword>
<dbReference type="PANTHER" id="PTHR38690">
    <property type="entry name" value="PROTEASE-RELATED"/>
    <property type="match status" value="1"/>
</dbReference>
<proteinExistence type="predicted"/>
<protein>
    <submittedName>
        <fullName evidence="4">TIGR02099 family protein</fullName>
    </submittedName>
</protein>
<evidence type="ECO:0000259" key="3">
    <source>
        <dbReference type="Pfam" id="PF13116"/>
    </source>
</evidence>
<keyword evidence="2" id="KW-0812">Transmembrane</keyword>
<dbReference type="Proteomes" id="UP000194139">
    <property type="component" value="Chromosome"/>
</dbReference>
<evidence type="ECO:0000256" key="2">
    <source>
        <dbReference type="SAM" id="Phobius"/>
    </source>
</evidence>
<evidence type="ECO:0000313" key="4">
    <source>
        <dbReference type="EMBL" id="ARP87223.1"/>
    </source>
</evidence>
<feature type="transmembrane region" description="Helical" evidence="2">
    <location>
        <begin position="12"/>
        <end position="33"/>
    </location>
</feature>
<accession>A0A1W6Z318</accession>
<evidence type="ECO:0000256" key="1">
    <source>
        <dbReference type="SAM" id="MobiDB-lite"/>
    </source>
</evidence>
<sequence>MRFPLKLLRGLLWTIWIAYIAAALGLLGLRYFVLPRIDQWRPQIEQYASQALGAPIRIAHIAADWSGLNPRLALKGVEIADGQGAPVLSMPAVHAVVAWRSILNLEPRFVLLQSEGLDLTLRRDKEDRLWVAGRSIDLQAREHDDAQGNLALRWLARQREIVLRHVTLRWLDEARGAPELKLEDANFVMLNGALSHRFSLQARPPAELAAGLVLRGELDRSLFSGHRWAMSGWHGQLYAELADGEPAAWRPWADVPALQGRMAARAWLQIPGAHLGTVTIDLVGRQLGWRWQDGVSASLGQVRARLEGLPGDLAQAGAAPVLARSPGANAGVTLRGQASDVHAMLPGVFEQPRLRLDTAQLDATVRRGVDGALALELRDVQLANDDLDARLQGSWQARGKTAAGTAELRGTLRRATMQAIHRYLPMEVSDAAREWMARGLRAGVVRDAAVALQGDLADFPYSQPGQQGRFHIGGRFVGATVDYAPATGSRKGWPAILGLDGSFAIDGAALSLQGQPGGILRPASVQDAPLRLGAIKASIPDMEHNAELYLEGETAGPVQAFLSVAETSPLGAMLENRLAQARGSGEWQLALALRVPLLHTDDTRVEGSLSFKDNEFTLMPQLPPLTRLRGMLEFTEQDMRARDVQAQFLGGPLKISGSLLDARNGLRFEGQVSGAALAQLVRAPAMSRFSGRAAVSARLLYFRGGRIDVTAESDLAGMAIDMPAPVGKPAAAVLPLKVQWSPAQNRGSRDRSWLTASLGDNVNLLLERDPTEKRWTFARGALGANAPATLPEQGLSIRLNLPDIDVDAWQDVADGFETSAPPESRPEARAPRAATPLLPPPDQVSVQTPRMRVAGITLNDLKLYAVRPAPAQWRVDIASRQATGAVTWQEASGAIAGQVTGRFKYLALGEEGSEKAAEDDSSGDDLKDIPAIDLQADVFKVYGKTLGSLQILGANVERGQRWRLDKLRIANGDESLDATGFWRLSGPQRGLTVDAKAQWNDFGKLLTRLGWPDTAAGGEGSAEGKLTWNDLPWSHSVAGLDGRVSIKMDKGRLIHVNSRTARLLELLSLQSLQRLAKLQTNPANLFRDGFPFDTLRARLDISKGVIRTDDYKIHGPVAAIVLSGNTSIIDETWDLKAVVIPNLDASGAAVLTALAVNPLLGLGAFVTQWLLKQPLAKAMTMQYAVTGTWSDPKITPIEAPLRGESEAAIPKDPIEH</sequence>
<evidence type="ECO:0000313" key="5">
    <source>
        <dbReference type="Proteomes" id="UP000194139"/>
    </source>
</evidence>
<dbReference type="Pfam" id="PF13116">
    <property type="entry name" value="YhdP"/>
    <property type="match status" value="2"/>
</dbReference>
<dbReference type="EMBL" id="CP021109">
    <property type="protein sequence ID" value="ARP87223.1"/>
    <property type="molecule type" value="Genomic_DNA"/>
</dbReference>
<keyword evidence="2" id="KW-0472">Membrane</keyword>
<dbReference type="InterPro" id="IPR011836">
    <property type="entry name" value="YhdP"/>
</dbReference>
<dbReference type="InterPro" id="IPR025263">
    <property type="entry name" value="YhdP_central"/>
</dbReference>
<name>A0A1W6Z318_9BORD</name>
<dbReference type="AlphaFoldDB" id="A0A1W6Z318"/>
<feature type="domain" description="YhdP central" evidence="3">
    <location>
        <begin position="327"/>
        <end position="1194"/>
    </location>
</feature>
<feature type="region of interest" description="Disordered" evidence="1">
    <location>
        <begin position="816"/>
        <end position="845"/>
    </location>
</feature>
<dbReference type="PANTHER" id="PTHR38690:SF1">
    <property type="entry name" value="PROTEASE"/>
    <property type="match status" value="1"/>
</dbReference>
<dbReference type="NCBIfam" id="TIGR02099">
    <property type="entry name" value="YhdP family protein"/>
    <property type="match status" value="1"/>
</dbReference>